<dbReference type="Pfam" id="PF03466">
    <property type="entry name" value="LysR_substrate"/>
    <property type="match status" value="1"/>
</dbReference>
<organism evidence="6 7">
    <name type="scientific">Methylobacterium crusticola</name>
    <dbReference type="NCBI Taxonomy" id="1697972"/>
    <lineage>
        <taxon>Bacteria</taxon>
        <taxon>Pseudomonadati</taxon>
        <taxon>Pseudomonadota</taxon>
        <taxon>Alphaproteobacteria</taxon>
        <taxon>Hyphomicrobiales</taxon>
        <taxon>Methylobacteriaceae</taxon>
        <taxon>Methylobacterium</taxon>
    </lineage>
</organism>
<dbReference type="SUPFAM" id="SSF53850">
    <property type="entry name" value="Periplasmic binding protein-like II"/>
    <property type="match status" value="1"/>
</dbReference>
<keyword evidence="7" id="KW-1185">Reference proteome</keyword>
<protein>
    <submittedName>
        <fullName evidence="6">Glycine cleavage system transcriptional activator</fullName>
    </submittedName>
</protein>
<dbReference type="EMBL" id="BPQH01000002">
    <property type="protein sequence ID" value="GJD48242.1"/>
    <property type="molecule type" value="Genomic_DNA"/>
</dbReference>
<evidence type="ECO:0000256" key="3">
    <source>
        <dbReference type="ARBA" id="ARBA00023125"/>
    </source>
</evidence>
<dbReference type="RefSeq" id="WP_128562962.1">
    <property type="nucleotide sequence ID" value="NZ_BPQH01000002.1"/>
</dbReference>
<evidence type="ECO:0000256" key="2">
    <source>
        <dbReference type="ARBA" id="ARBA00023015"/>
    </source>
</evidence>
<dbReference type="InterPro" id="IPR000847">
    <property type="entry name" value="LysR_HTH_N"/>
</dbReference>
<evidence type="ECO:0000259" key="5">
    <source>
        <dbReference type="PROSITE" id="PS50931"/>
    </source>
</evidence>
<comment type="caution">
    <text evidence="6">The sequence shown here is derived from an EMBL/GenBank/DDBJ whole genome shotgun (WGS) entry which is preliminary data.</text>
</comment>
<accession>A0ABQ4QST4</accession>
<dbReference type="InterPro" id="IPR005119">
    <property type="entry name" value="LysR_subst-bd"/>
</dbReference>
<dbReference type="PROSITE" id="PS50931">
    <property type="entry name" value="HTH_LYSR"/>
    <property type="match status" value="1"/>
</dbReference>
<dbReference type="Gene3D" id="1.10.10.10">
    <property type="entry name" value="Winged helix-like DNA-binding domain superfamily/Winged helix DNA-binding domain"/>
    <property type="match status" value="1"/>
</dbReference>
<dbReference type="InterPro" id="IPR036388">
    <property type="entry name" value="WH-like_DNA-bd_sf"/>
</dbReference>
<dbReference type="PANTHER" id="PTHR30537">
    <property type="entry name" value="HTH-TYPE TRANSCRIPTIONAL REGULATOR"/>
    <property type="match status" value="1"/>
</dbReference>
<proteinExistence type="inferred from homology"/>
<evidence type="ECO:0000313" key="7">
    <source>
        <dbReference type="Proteomes" id="UP001055167"/>
    </source>
</evidence>
<dbReference type="SUPFAM" id="SSF46785">
    <property type="entry name" value="Winged helix' DNA-binding domain"/>
    <property type="match status" value="1"/>
</dbReference>
<dbReference type="Gene3D" id="3.40.190.10">
    <property type="entry name" value="Periplasmic binding protein-like II"/>
    <property type="match status" value="2"/>
</dbReference>
<dbReference type="CDD" id="cd08432">
    <property type="entry name" value="PBP2_GcdR_TrpI_HvrB_AmpR_like"/>
    <property type="match status" value="1"/>
</dbReference>
<name>A0ABQ4QST4_9HYPH</name>
<dbReference type="Proteomes" id="UP001055167">
    <property type="component" value="Unassembled WGS sequence"/>
</dbReference>
<evidence type="ECO:0000256" key="1">
    <source>
        <dbReference type="ARBA" id="ARBA00009437"/>
    </source>
</evidence>
<keyword evidence="4" id="KW-0804">Transcription</keyword>
<dbReference type="PANTHER" id="PTHR30537:SF26">
    <property type="entry name" value="GLYCINE CLEAVAGE SYSTEM TRANSCRIPTIONAL ACTIVATOR"/>
    <property type="match status" value="1"/>
</dbReference>
<reference evidence="6" key="2">
    <citation type="submission" date="2021-08" db="EMBL/GenBank/DDBJ databases">
        <authorList>
            <person name="Tani A."/>
            <person name="Ola A."/>
            <person name="Ogura Y."/>
            <person name="Katsura K."/>
            <person name="Hayashi T."/>
        </authorList>
    </citation>
    <scope>NUCLEOTIDE SEQUENCE</scope>
    <source>
        <strain evidence="6">KCTC 52305</strain>
    </source>
</reference>
<evidence type="ECO:0000256" key="4">
    <source>
        <dbReference type="ARBA" id="ARBA00023163"/>
    </source>
</evidence>
<reference evidence="6" key="1">
    <citation type="journal article" date="2021" name="Front. Microbiol.">
        <title>Comprehensive Comparative Genomics and Phenotyping of Methylobacterium Species.</title>
        <authorList>
            <person name="Alessa O."/>
            <person name="Ogura Y."/>
            <person name="Fujitani Y."/>
            <person name="Takami H."/>
            <person name="Hayashi T."/>
            <person name="Sahin N."/>
            <person name="Tani A."/>
        </authorList>
    </citation>
    <scope>NUCLEOTIDE SEQUENCE</scope>
    <source>
        <strain evidence="6">KCTC 52305</strain>
    </source>
</reference>
<dbReference type="Pfam" id="PF00126">
    <property type="entry name" value="HTH_1"/>
    <property type="match status" value="1"/>
</dbReference>
<dbReference type="InterPro" id="IPR058163">
    <property type="entry name" value="LysR-type_TF_proteobact-type"/>
</dbReference>
<comment type="similarity">
    <text evidence="1">Belongs to the LysR transcriptional regulatory family.</text>
</comment>
<dbReference type="InterPro" id="IPR036390">
    <property type="entry name" value="WH_DNA-bd_sf"/>
</dbReference>
<sequence length="301" mass="33029">MQIPLRSIGVFHAVARMGSVSRAADELCVTPSAVSQQIQALEVHLGTALIVKAGRSIALTEAGERYFEMIGGEVERIAEATLRIRGFRSVMSLNLRATPTLSSKWLLPRLSAFLDAHPDIEVRLDGTSGPTNFGTENVDLEIRHGDGRWPGLYVEGLAEERFLPVCAPALAPPESLEPAELGAFRLIHSVRSQVPWGRWFAQVGAEPAERWRRVLFDRSHMAVDAAAGGLGIALESTLMMTDELRAGLLACPVRAPPAIGLVTQWIVCPHDHLRHRKVQTFLAWLRTERDRWQAGEGGATL</sequence>
<keyword evidence="2" id="KW-0805">Transcription regulation</keyword>
<keyword evidence="3" id="KW-0238">DNA-binding</keyword>
<gene>
    <name evidence="6" type="primary">gcvA_1</name>
    <name evidence="6" type="ORF">OPKNFCMD_0959</name>
</gene>
<feature type="domain" description="HTH lysR-type" evidence="5">
    <location>
        <begin position="3"/>
        <end position="60"/>
    </location>
</feature>
<evidence type="ECO:0000313" key="6">
    <source>
        <dbReference type="EMBL" id="GJD48242.1"/>
    </source>
</evidence>